<evidence type="ECO:0000313" key="3">
    <source>
        <dbReference type="EMBL" id="MFD1194452.1"/>
    </source>
</evidence>
<dbReference type="Gene3D" id="1.20.1050.10">
    <property type="match status" value="1"/>
</dbReference>
<evidence type="ECO:0000259" key="1">
    <source>
        <dbReference type="PROSITE" id="PS50404"/>
    </source>
</evidence>
<dbReference type="PANTHER" id="PTHR44051:SF2">
    <property type="entry name" value="HYPOTHETICAL GLUTATHIONE S-TRANSFERASE LIKE PROTEIN"/>
    <property type="match status" value="1"/>
</dbReference>
<dbReference type="SFLD" id="SFLDG00358">
    <property type="entry name" value="Main_(cytGST)"/>
    <property type="match status" value="1"/>
</dbReference>
<accession>A0ABW3TCL9</accession>
<feature type="domain" description="GST C-terminal" evidence="2">
    <location>
        <begin position="86"/>
        <end position="206"/>
    </location>
</feature>
<dbReference type="PROSITE" id="PS50404">
    <property type="entry name" value="GST_NTER"/>
    <property type="match status" value="1"/>
</dbReference>
<name>A0ABW3TCL9_9RHOB</name>
<dbReference type="PROSITE" id="PS50405">
    <property type="entry name" value="GST_CTER"/>
    <property type="match status" value="1"/>
</dbReference>
<reference evidence="4" key="1">
    <citation type="journal article" date="2019" name="Int. J. Syst. Evol. Microbiol.">
        <title>The Global Catalogue of Microorganisms (GCM) 10K type strain sequencing project: providing services to taxonomists for standard genome sequencing and annotation.</title>
        <authorList>
            <consortium name="The Broad Institute Genomics Platform"/>
            <consortium name="The Broad Institute Genome Sequencing Center for Infectious Disease"/>
            <person name="Wu L."/>
            <person name="Ma J."/>
        </authorList>
    </citation>
    <scope>NUCLEOTIDE SEQUENCE [LARGE SCALE GENOMIC DNA]</scope>
    <source>
        <strain evidence="4">CCUG 55328</strain>
    </source>
</reference>
<organism evidence="3 4">
    <name type="scientific">Seohaeicola saemankumensis</name>
    <dbReference type="NCBI Taxonomy" id="481181"/>
    <lineage>
        <taxon>Bacteria</taxon>
        <taxon>Pseudomonadati</taxon>
        <taxon>Pseudomonadota</taxon>
        <taxon>Alphaproteobacteria</taxon>
        <taxon>Rhodobacterales</taxon>
        <taxon>Roseobacteraceae</taxon>
        <taxon>Seohaeicola</taxon>
    </lineage>
</organism>
<feature type="domain" description="GST N-terminal" evidence="1">
    <location>
        <begin position="2"/>
        <end position="84"/>
    </location>
</feature>
<dbReference type="Proteomes" id="UP001597151">
    <property type="component" value="Unassembled WGS sequence"/>
</dbReference>
<comment type="caution">
    <text evidence="3">The sequence shown here is derived from an EMBL/GenBank/DDBJ whole genome shotgun (WGS) entry which is preliminary data.</text>
</comment>
<dbReference type="PANTHER" id="PTHR44051">
    <property type="entry name" value="GLUTATHIONE S-TRANSFERASE-RELATED"/>
    <property type="match status" value="1"/>
</dbReference>
<proteinExistence type="predicted"/>
<dbReference type="InterPro" id="IPR036282">
    <property type="entry name" value="Glutathione-S-Trfase_C_sf"/>
</dbReference>
<protein>
    <submittedName>
        <fullName evidence="3">Glutathione S-transferase family protein</fullName>
    </submittedName>
</protein>
<dbReference type="EMBL" id="JBHTKR010000003">
    <property type="protein sequence ID" value="MFD1194452.1"/>
    <property type="molecule type" value="Genomic_DNA"/>
</dbReference>
<dbReference type="InterPro" id="IPR010987">
    <property type="entry name" value="Glutathione-S-Trfase_C-like"/>
</dbReference>
<dbReference type="Pfam" id="PF13410">
    <property type="entry name" value="GST_C_2"/>
    <property type="match status" value="1"/>
</dbReference>
<evidence type="ECO:0000313" key="4">
    <source>
        <dbReference type="Proteomes" id="UP001597151"/>
    </source>
</evidence>
<dbReference type="RefSeq" id="WP_380789939.1">
    <property type="nucleotide sequence ID" value="NZ_JBHTKR010000003.1"/>
</dbReference>
<dbReference type="InterPro" id="IPR036249">
    <property type="entry name" value="Thioredoxin-like_sf"/>
</dbReference>
<dbReference type="Pfam" id="PF13417">
    <property type="entry name" value="GST_N_3"/>
    <property type="match status" value="1"/>
</dbReference>
<gene>
    <name evidence="3" type="ORF">ACFQ3C_07200</name>
</gene>
<sequence length="206" mass="22536">MTRMTLYSMPSSGNSYKVRLLLALLGRDYAHVPCEAGTPALAQAKADGKAPLGKFPVLHLPDGRVLNESDAILWYLGAGTDWVPAEPFAQAQMLAWMFFEQNRHEPVIAVRAALRCYPERAHLATPERMAALLEEGHGLLALMEDGLAGQDWFCGARPTIADIALYGYTCTADTRGGFDMTRFPGLQAWCARMAALPGYVALDHQP</sequence>
<dbReference type="Gene3D" id="3.40.30.10">
    <property type="entry name" value="Glutaredoxin"/>
    <property type="match status" value="1"/>
</dbReference>
<dbReference type="SUPFAM" id="SSF52833">
    <property type="entry name" value="Thioredoxin-like"/>
    <property type="match status" value="1"/>
</dbReference>
<dbReference type="InterPro" id="IPR040079">
    <property type="entry name" value="Glutathione_S-Trfase"/>
</dbReference>
<dbReference type="SFLD" id="SFLDS00019">
    <property type="entry name" value="Glutathione_Transferase_(cytos"/>
    <property type="match status" value="1"/>
</dbReference>
<keyword evidence="4" id="KW-1185">Reference proteome</keyword>
<dbReference type="InterPro" id="IPR004045">
    <property type="entry name" value="Glutathione_S-Trfase_N"/>
</dbReference>
<evidence type="ECO:0000259" key="2">
    <source>
        <dbReference type="PROSITE" id="PS50405"/>
    </source>
</evidence>
<dbReference type="SUPFAM" id="SSF47616">
    <property type="entry name" value="GST C-terminal domain-like"/>
    <property type="match status" value="1"/>
</dbReference>